<dbReference type="Proteomes" id="UP000326198">
    <property type="component" value="Unassembled WGS sequence"/>
</dbReference>
<evidence type="ECO:0000256" key="5">
    <source>
        <dbReference type="ARBA" id="ARBA00023002"/>
    </source>
</evidence>
<dbReference type="PANTHER" id="PTHR43035">
    <property type="entry name" value="FATTY ACID REPRESSION MUTANT PROTEIN 2-RELATED"/>
    <property type="match status" value="1"/>
</dbReference>
<keyword evidence="4" id="KW-0963">Cytoplasm</keyword>
<keyword evidence="6" id="KW-0539">Nucleus</keyword>
<dbReference type="PANTHER" id="PTHR43035:SF1">
    <property type="entry name" value="FATTY ACID REPRESSION MUTANT PROTEIN 2-RELATED"/>
    <property type="match status" value="1"/>
</dbReference>
<dbReference type="Pfam" id="PF00881">
    <property type="entry name" value="Nitroreductase"/>
    <property type="match status" value="1"/>
</dbReference>
<evidence type="ECO:0000313" key="9">
    <source>
        <dbReference type="Proteomes" id="UP000326198"/>
    </source>
</evidence>
<dbReference type="SUPFAM" id="SSF55469">
    <property type="entry name" value="FMN-dependent nitroreductase-like"/>
    <property type="match status" value="1"/>
</dbReference>
<reference evidence="8 9" key="1">
    <citation type="submission" date="2019-04" db="EMBL/GenBank/DDBJ databases">
        <title>Friends and foes A comparative genomics studyof 23 Aspergillus species from section Flavi.</title>
        <authorList>
            <consortium name="DOE Joint Genome Institute"/>
            <person name="Kjaerbolling I."/>
            <person name="Vesth T."/>
            <person name="Frisvad J.C."/>
            <person name="Nybo J.L."/>
            <person name="Theobald S."/>
            <person name="Kildgaard S."/>
            <person name="Isbrandt T."/>
            <person name="Kuo A."/>
            <person name="Sato A."/>
            <person name="Lyhne E.K."/>
            <person name="Kogle M.E."/>
            <person name="Wiebenga A."/>
            <person name="Kun R.S."/>
            <person name="Lubbers R.J."/>
            <person name="Makela M.R."/>
            <person name="Barry K."/>
            <person name="Chovatia M."/>
            <person name="Clum A."/>
            <person name="Daum C."/>
            <person name="Haridas S."/>
            <person name="He G."/>
            <person name="LaButti K."/>
            <person name="Lipzen A."/>
            <person name="Mondo S."/>
            <person name="Riley R."/>
            <person name="Salamov A."/>
            <person name="Simmons B.A."/>
            <person name="Magnuson J.K."/>
            <person name="Henrissat B."/>
            <person name="Mortensen U.H."/>
            <person name="Larsen T.O."/>
            <person name="Devries R.P."/>
            <person name="Grigoriev I.V."/>
            <person name="Machida M."/>
            <person name="Baker S.E."/>
            <person name="Andersen M.R."/>
        </authorList>
    </citation>
    <scope>NUCLEOTIDE SEQUENCE [LARGE SCALE GENOMIC DNA]</scope>
    <source>
        <strain evidence="8 9">IBT 29228</strain>
    </source>
</reference>
<evidence type="ECO:0000256" key="4">
    <source>
        <dbReference type="ARBA" id="ARBA00022490"/>
    </source>
</evidence>
<accession>A0A5N7BJ89</accession>
<dbReference type="InterPro" id="IPR000415">
    <property type="entry name" value="Nitroreductase-like"/>
</dbReference>
<dbReference type="GO" id="GO:0016491">
    <property type="term" value="F:oxidoreductase activity"/>
    <property type="evidence" value="ECO:0007669"/>
    <property type="project" value="UniProtKB-KW"/>
</dbReference>
<name>A0A5N7BJ89_9EURO</name>
<dbReference type="GO" id="GO:0005634">
    <property type="term" value="C:nucleus"/>
    <property type="evidence" value="ECO:0007669"/>
    <property type="project" value="UniProtKB-SubCell"/>
</dbReference>
<dbReference type="AlphaFoldDB" id="A0A5N7BJ89"/>
<comment type="similarity">
    <text evidence="3">Belongs to the nitroreductase family.</text>
</comment>
<organism evidence="8 9">
    <name type="scientific">Aspergillus bertholletiae</name>
    <dbReference type="NCBI Taxonomy" id="1226010"/>
    <lineage>
        <taxon>Eukaryota</taxon>
        <taxon>Fungi</taxon>
        <taxon>Dikarya</taxon>
        <taxon>Ascomycota</taxon>
        <taxon>Pezizomycotina</taxon>
        <taxon>Eurotiomycetes</taxon>
        <taxon>Eurotiomycetidae</taxon>
        <taxon>Eurotiales</taxon>
        <taxon>Aspergillaceae</taxon>
        <taxon>Aspergillus</taxon>
        <taxon>Aspergillus subgen. Circumdati</taxon>
    </lineage>
</organism>
<dbReference type="GO" id="GO:0034599">
    <property type="term" value="P:cellular response to oxidative stress"/>
    <property type="evidence" value="ECO:0007669"/>
    <property type="project" value="InterPro"/>
</dbReference>
<keyword evidence="9" id="KW-1185">Reference proteome</keyword>
<dbReference type="FunFam" id="3.40.109.10:FF:000001">
    <property type="entry name" value="Nitroreductase family"/>
    <property type="match status" value="1"/>
</dbReference>
<dbReference type="Gene3D" id="3.40.109.10">
    <property type="entry name" value="NADH Oxidase"/>
    <property type="match status" value="1"/>
</dbReference>
<keyword evidence="5" id="KW-0560">Oxidoreductase</keyword>
<protein>
    <submittedName>
        <fullName evidence="8">Nitroreductase-like protein</fullName>
    </submittedName>
</protein>
<dbReference type="GO" id="GO:0005737">
    <property type="term" value="C:cytoplasm"/>
    <property type="evidence" value="ECO:0007669"/>
    <property type="project" value="UniProtKB-SubCell"/>
</dbReference>
<dbReference type="CDD" id="cd02140">
    <property type="entry name" value="Frm2-like"/>
    <property type="match status" value="1"/>
</dbReference>
<evidence type="ECO:0000256" key="6">
    <source>
        <dbReference type="ARBA" id="ARBA00023242"/>
    </source>
</evidence>
<dbReference type="InterPro" id="IPR033877">
    <property type="entry name" value="Frm2/Hbn1"/>
</dbReference>
<evidence type="ECO:0000256" key="2">
    <source>
        <dbReference type="ARBA" id="ARBA00004496"/>
    </source>
</evidence>
<evidence type="ECO:0000259" key="7">
    <source>
        <dbReference type="Pfam" id="PF00881"/>
    </source>
</evidence>
<evidence type="ECO:0000256" key="1">
    <source>
        <dbReference type="ARBA" id="ARBA00004123"/>
    </source>
</evidence>
<dbReference type="InterPro" id="IPR029479">
    <property type="entry name" value="Nitroreductase"/>
</dbReference>
<dbReference type="EMBL" id="ML736167">
    <property type="protein sequence ID" value="KAE8381882.1"/>
    <property type="molecule type" value="Genomic_DNA"/>
</dbReference>
<evidence type="ECO:0000313" key="8">
    <source>
        <dbReference type="EMBL" id="KAE8381882.1"/>
    </source>
</evidence>
<feature type="domain" description="Nitroreductase" evidence="7">
    <location>
        <begin position="10"/>
        <end position="173"/>
    </location>
</feature>
<gene>
    <name evidence="8" type="ORF">BDV26DRAFT_278488</name>
</gene>
<evidence type="ECO:0000256" key="3">
    <source>
        <dbReference type="ARBA" id="ARBA00007118"/>
    </source>
</evidence>
<comment type="subcellular location">
    <subcellularLocation>
        <location evidence="2">Cytoplasm</location>
    </subcellularLocation>
    <subcellularLocation>
        <location evidence="1">Nucleus</location>
    </subcellularLocation>
</comment>
<dbReference type="OrthoDB" id="2138173at2759"/>
<sequence>MTKSIGDSFRDRRTIYALTNESTISDDRLEELLADVVLHTPSPFNSQTSRLVVLLKDEHQKLWDAASEVASSSVPLEVFDKVYKPRIAMFRGGYGTVLFYEDPAPIRPLEEKWPMLKDKFPQLLINILVWTLLEAEGLGCSLQHYNPMFDACVAEQWKIPGDWSLKAQLVFGKPIGGPREKTFEPVKERLFVHGK</sequence>
<proteinExistence type="inferred from homology"/>